<name>A0A142VA22_9CHLR</name>
<evidence type="ECO:0000256" key="1">
    <source>
        <dbReference type="SAM" id="MobiDB-lite"/>
    </source>
</evidence>
<dbReference type="PATRIC" id="fig|61435.8.peg.855"/>
<protein>
    <submittedName>
        <fullName evidence="2">Uncharacterized protein</fullName>
    </submittedName>
</protein>
<dbReference type="AlphaFoldDB" id="A0A142VA22"/>
<evidence type="ECO:0000313" key="3">
    <source>
        <dbReference type="Proteomes" id="UP000076394"/>
    </source>
</evidence>
<sequence length="503" mass="52596">MGEIDIGPGATNRGDNRSSGYTRIDANNPANDTGILDTIEVWAIALNLSNFKIGTFSGSGTSYDDRDYETIGSVTAGSKQTFTGLSIDVAANDLLGCYYSNGFLESDTAGYNGIYNKNSSGDAFGSGFNTYVLAAGDALSIYGTGATSAATISPSAIAPTLAFGTAKLNQNIVPSGISAGLIFGTVNLNLNILPSGIASTLGIGAPIISFGGFSIAPSGIASTLSFGIAKLNLNILPSGIASGLALGEPELSIIVSGVIRPSGIPSGVVFGTPILSAAGLHIPPQSRYVVELHNPITQGWEIPNSHNDPSSAWEGEPLTYDGSLVSGQAYTLTTNAKLELIPDSPLYTSKLRIYGGATNNGTPYNPNIVLDVYYSSAWHNVYTGGIQYDAWVEKSLASPQTIEKARVSCTDTLSASYPIKNFYVTEFWFYAAPSGGELLSILENAHSIAIEQSLNKSPVISLSLPAGDDKSVLLTRANEVWIRDIVTGDVIASGILDERVDTR</sequence>
<gene>
    <name evidence="2" type="ORF">Dm11a5_0858</name>
</gene>
<reference evidence="2 3" key="1">
    <citation type="submission" date="2015-03" db="EMBL/GenBank/DDBJ databases">
        <title>Genomic characterization of Dehalococcoides mccartyi strain 11a5, an unusal plasmid-containing chloroethene dechlorinator.</title>
        <authorList>
            <person name="Zhao S."/>
            <person name="Ding C."/>
            <person name="He J."/>
        </authorList>
    </citation>
    <scope>NUCLEOTIDE SEQUENCE [LARGE SCALE GENOMIC DNA]</scope>
    <source>
        <strain evidence="2 3">11a5</strain>
    </source>
</reference>
<accession>A0A142VA22</accession>
<dbReference type="Proteomes" id="UP000076394">
    <property type="component" value="Chromosome"/>
</dbReference>
<dbReference type="RefSeq" id="WP_062900257.1">
    <property type="nucleotide sequence ID" value="NZ_CP011127.1"/>
</dbReference>
<feature type="region of interest" description="Disordered" evidence="1">
    <location>
        <begin position="1"/>
        <end position="25"/>
    </location>
</feature>
<evidence type="ECO:0000313" key="2">
    <source>
        <dbReference type="EMBL" id="AMU86684.1"/>
    </source>
</evidence>
<dbReference type="EMBL" id="CP011127">
    <property type="protein sequence ID" value="AMU86684.1"/>
    <property type="molecule type" value="Genomic_DNA"/>
</dbReference>
<proteinExistence type="predicted"/>
<organism evidence="2 3">
    <name type="scientific">Dehalococcoides mccartyi</name>
    <dbReference type="NCBI Taxonomy" id="61435"/>
    <lineage>
        <taxon>Bacteria</taxon>
        <taxon>Bacillati</taxon>
        <taxon>Chloroflexota</taxon>
        <taxon>Dehalococcoidia</taxon>
        <taxon>Dehalococcoidales</taxon>
        <taxon>Dehalococcoidaceae</taxon>
        <taxon>Dehalococcoides</taxon>
    </lineage>
</organism>